<evidence type="ECO:0000256" key="2">
    <source>
        <dbReference type="ARBA" id="ARBA00012418"/>
    </source>
</evidence>
<keyword evidence="12" id="KW-1185">Reference proteome</keyword>
<proteinExistence type="inferred from homology"/>
<evidence type="ECO:0000256" key="7">
    <source>
        <dbReference type="ARBA" id="ARBA00023163"/>
    </source>
</evidence>
<evidence type="ECO:0000313" key="11">
    <source>
        <dbReference type="EMBL" id="QBF24082.1"/>
    </source>
</evidence>
<keyword evidence="5 10" id="KW-0808">Transferase</keyword>
<gene>
    <name evidence="10" type="primary">rpoZ</name>
    <name evidence="11" type="ORF">EXT02_02760</name>
</gene>
<dbReference type="PANTHER" id="PTHR34476">
    <property type="entry name" value="DNA-DIRECTED RNA POLYMERASE SUBUNIT OMEGA"/>
    <property type="match status" value="1"/>
</dbReference>
<dbReference type="InterPro" id="IPR036161">
    <property type="entry name" value="RPB6/omega-like_sf"/>
</dbReference>
<evidence type="ECO:0000256" key="1">
    <source>
        <dbReference type="ARBA" id="ARBA00006711"/>
    </source>
</evidence>
<evidence type="ECO:0000256" key="8">
    <source>
        <dbReference type="ARBA" id="ARBA00029924"/>
    </source>
</evidence>
<dbReference type="PANTHER" id="PTHR34476:SF1">
    <property type="entry name" value="DNA-DIRECTED RNA POLYMERASE SUBUNIT OMEGA"/>
    <property type="match status" value="1"/>
</dbReference>
<keyword evidence="4 10" id="KW-0240">DNA-directed RNA polymerase</keyword>
<accession>A0A4P6M9J7</accession>
<dbReference type="GO" id="GO:0000428">
    <property type="term" value="C:DNA-directed RNA polymerase complex"/>
    <property type="evidence" value="ECO:0007669"/>
    <property type="project" value="UniProtKB-KW"/>
</dbReference>
<dbReference type="GO" id="GO:0003899">
    <property type="term" value="F:DNA-directed RNA polymerase activity"/>
    <property type="evidence" value="ECO:0007669"/>
    <property type="project" value="UniProtKB-UniRule"/>
</dbReference>
<evidence type="ECO:0000256" key="3">
    <source>
        <dbReference type="ARBA" id="ARBA00013725"/>
    </source>
</evidence>
<evidence type="ECO:0000313" key="12">
    <source>
        <dbReference type="Proteomes" id="UP000289726"/>
    </source>
</evidence>
<evidence type="ECO:0000256" key="5">
    <source>
        <dbReference type="ARBA" id="ARBA00022679"/>
    </source>
</evidence>
<dbReference type="Gene3D" id="3.90.940.10">
    <property type="match status" value="1"/>
</dbReference>
<comment type="subunit">
    <text evidence="10">The RNAP catalytic core consists of 2 alpha, 1 beta, 1 beta' and 1 omega subunit. When a sigma factor is associated with the core the holoenzyme is formed, which can initiate transcription.</text>
</comment>
<dbReference type="GO" id="GO:0003677">
    <property type="term" value="F:DNA binding"/>
    <property type="evidence" value="ECO:0007669"/>
    <property type="project" value="UniProtKB-UniRule"/>
</dbReference>
<evidence type="ECO:0000256" key="6">
    <source>
        <dbReference type="ARBA" id="ARBA00022695"/>
    </source>
</evidence>
<dbReference type="InterPro" id="IPR006110">
    <property type="entry name" value="Pol_omega/Rpo6/RPB6"/>
</dbReference>
<organism evidence="11 12">
    <name type="scientific">'Catharanthus roseus' aster yellows phytoplasma</name>
    <dbReference type="NCBI Taxonomy" id="1193712"/>
    <lineage>
        <taxon>Bacteria</taxon>
        <taxon>Bacillati</taxon>
        <taxon>Mycoplasmatota</taxon>
        <taxon>Mollicutes</taxon>
        <taxon>Acholeplasmatales</taxon>
        <taxon>Acholeplasmataceae</taxon>
        <taxon>Candidatus Phytoplasma</taxon>
        <taxon>16SrI (Aster yellows group)</taxon>
    </lineage>
</organism>
<sequence length="81" mass="9312">MVMQNNSKPNKKKYNKEGLIYPSIDKLLDKINSKYKLVHIASKTAHVIEAQKKELPELVCNKVVGKALEEIINDKVKFVFK</sequence>
<dbReference type="SMART" id="SM01409">
    <property type="entry name" value="RNA_pol_Rpb6"/>
    <property type="match status" value="1"/>
</dbReference>
<dbReference type="Proteomes" id="UP000289726">
    <property type="component" value="Chromosome"/>
</dbReference>
<keyword evidence="7 10" id="KW-0804">Transcription</keyword>
<evidence type="ECO:0000256" key="10">
    <source>
        <dbReference type="HAMAP-Rule" id="MF_00366"/>
    </source>
</evidence>
<protein>
    <recommendedName>
        <fullName evidence="3 10">DNA-directed RNA polymerase subunit omega</fullName>
        <shortName evidence="10">RNAP omega subunit</shortName>
        <ecNumber evidence="2 10">2.7.7.6</ecNumber>
    </recommendedName>
    <alternativeName>
        <fullName evidence="10">RNA polymerase omega subunit</fullName>
    </alternativeName>
    <alternativeName>
        <fullName evidence="8 10">Transcriptase subunit omega</fullName>
    </alternativeName>
</protein>
<dbReference type="GO" id="GO:0006351">
    <property type="term" value="P:DNA-templated transcription"/>
    <property type="evidence" value="ECO:0007669"/>
    <property type="project" value="UniProtKB-UniRule"/>
</dbReference>
<dbReference type="EMBL" id="CP035949">
    <property type="protein sequence ID" value="QBF24082.1"/>
    <property type="molecule type" value="Genomic_DNA"/>
</dbReference>
<dbReference type="AlphaFoldDB" id="A0A4P6M9J7"/>
<comment type="catalytic activity">
    <reaction evidence="9 10">
        <text>RNA(n) + a ribonucleoside 5'-triphosphate = RNA(n+1) + diphosphate</text>
        <dbReference type="Rhea" id="RHEA:21248"/>
        <dbReference type="Rhea" id="RHEA-COMP:14527"/>
        <dbReference type="Rhea" id="RHEA-COMP:17342"/>
        <dbReference type="ChEBI" id="CHEBI:33019"/>
        <dbReference type="ChEBI" id="CHEBI:61557"/>
        <dbReference type="ChEBI" id="CHEBI:140395"/>
        <dbReference type="EC" id="2.7.7.6"/>
    </reaction>
</comment>
<dbReference type="HAMAP" id="MF_00366">
    <property type="entry name" value="RNApol_bact_RpoZ"/>
    <property type="match status" value="1"/>
</dbReference>
<dbReference type="NCBIfam" id="NF001588">
    <property type="entry name" value="PRK00392.8-5"/>
    <property type="match status" value="1"/>
</dbReference>
<dbReference type="InterPro" id="IPR003716">
    <property type="entry name" value="DNA-dir_RNA_pol_omega"/>
</dbReference>
<comment type="similarity">
    <text evidence="1 10">Belongs to the RNA polymerase subunit omega family.</text>
</comment>
<keyword evidence="6 10" id="KW-0548">Nucleotidyltransferase</keyword>
<reference evidence="11 12" key="1">
    <citation type="submission" date="2019-02" db="EMBL/GenBank/DDBJ databases">
        <title>Draft Genome Sequence of Maize Bushy Stunt-like Phytoplasma group 16SrI-B (Aster yellows) in South Africa.</title>
        <authorList>
            <person name="Coetzee B."/>
            <person name="Douglas-Smit N."/>
            <person name="Maree H.J."/>
            <person name="Burger J.T."/>
            <person name="Kruger K."/>
            <person name="Pietersen G."/>
        </authorList>
    </citation>
    <scope>NUCLEOTIDE SEQUENCE [LARGE SCALE GENOMIC DNA]</scope>
    <source>
        <strain evidence="11 12">De Villa</strain>
    </source>
</reference>
<evidence type="ECO:0000256" key="9">
    <source>
        <dbReference type="ARBA" id="ARBA00048552"/>
    </source>
</evidence>
<comment type="function">
    <text evidence="10">Promotes RNA polymerase assembly. Latches the N- and C-terminal regions of the beta' subunit thereby facilitating its interaction with the beta and alpha subunits.</text>
</comment>
<dbReference type="EC" id="2.7.7.6" evidence="2 10"/>
<name>A0A4P6M9J7_9MOLU</name>
<dbReference type="Pfam" id="PF01192">
    <property type="entry name" value="RNA_pol_Rpb6"/>
    <property type="match status" value="1"/>
</dbReference>
<dbReference type="NCBIfam" id="TIGR00690">
    <property type="entry name" value="rpoZ"/>
    <property type="match status" value="1"/>
</dbReference>
<dbReference type="SUPFAM" id="SSF63562">
    <property type="entry name" value="RPB6/omega subunit-like"/>
    <property type="match status" value="1"/>
</dbReference>
<evidence type="ECO:0000256" key="4">
    <source>
        <dbReference type="ARBA" id="ARBA00022478"/>
    </source>
</evidence>
<dbReference type="RefSeq" id="WP_130427975.1">
    <property type="nucleotide sequence ID" value="NZ_CP035949.1"/>
</dbReference>